<dbReference type="RefSeq" id="WP_130238644.1">
    <property type="nucleotide sequence ID" value="NZ_RQXS01000013.1"/>
</dbReference>
<accession>A0A8B3TCW1</accession>
<protein>
    <submittedName>
        <fullName evidence="1">Uncharacterized protein</fullName>
    </submittedName>
</protein>
<proteinExistence type="predicted"/>
<organism evidence="1 2">
    <name type="scientific">Avibacterium paragallinarum</name>
    <name type="common">Haemophilus gallinarum</name>
    <dbReference type="NCBI Taxonomy" id="728"/>
    <lineage>
        <taxon>Bacteria</taxon>
        <taxon>Pseudomonadati</taxon>
        <taxon>Pseudomonadota</taxon>
        <taxon>Gammaproteobacteria</taxon>
        <taxon>Pasteurellales</taxon>
        <taxon>Pasteurellaceae</taxon>
        <taxon>Avibacterium</taxon>
    </lineage>
</organism>
<name>A0A8B3TCW1_AVIPA</name>
<dbReference type="EMBL" id="RQXS01000013">
    <property type="protein sequence ID" value="RZN60149.1"/>
    <property type="molecule type" value="Genomic_DNA"/>
</dbReference>
<dbReference type="Proteomes" id="UP000294229">
    <property type="component" value="Unassembled WGS sequence"/>
</dbReference>
<gene>
    <name evidence="1" type="ORF">EIG79_04345</name>
</gene>
<evidence type="ECO:0000313" key="2">
    <source>
        <dbReference type="Proteomes" id="UP000294229"/>
    </source>
</evidence>
<evidence type="ECO:0000313" key="1">
    <source>
        <dbReference type="EMBL" id="RZN60149.1"/>
    </source>
</evidence>
<sequence length="86" mass="9918">MGENSYIQNQFISIEELIEWALPFNENDREKALRDLLGTLQGNDCYLYENISGIKPRILKSTEPVLLKALDIRLKDYLGSLDDVPF</sequence>
<dbReference type="AlphaFoldDB" id="A0A8B3TCW1"/>
<comment type="caution">
    <text evidence="1">The sequence shown here is derived from an EMBL/GenBank/DDBJ whole genome shotgun (WGS) entry which is preliminary data.</text>
</comment>
<reference evidence="1 2" key="1">
    <citation type="submission" date="2018-11" db="EMBL/GenBank/DDBJ databases">
        <title>Sequencing Av. paragallinarum serogroups.</title>
        <authorList>
            <person name="Hellmuth J.E."/>
            <person name="Boucher C.E."/>
            <person name="Cason E.D."/>
        </authorList>
    </citation>
    <scope>NUCLEOTIDE SEQUENCE [LARGE SCALE GENOMIC DNA]</scope>
    <source>
        <strain evidence="1 2">SA-3</strain>
    </source>
</reference>